<evidence type="ECO:0000256" key="1">
    <source>
        <dbReference type="SAM" id="MobiDB-lite"/>
    </source>
</evidence>
<gene>
    <name evidence="2" type="ORF">LEP1GSC123_3213</name>
</gene>
<sequence length="42" mass="4867">MSFPKKDSLPIGDNHSQNKGRKSRLYHSLGRSRNFRNDGYSD</sequence>
<evidence type="ECO:0000313" key="2">
    <source>
        <dbReference type="EMBL" id="EMF98760.1"/>
    </source>
</evidence>
<accession>M3HKY9</accession>
<dbReference type="BioCyc" id="LBOR1193007:G11KN-804-MONOMER"/>
<comment type="caution">
    <text evidence="2">The sequence shown here is derived from an EMBL/GenBank/DDBJ whole genome shotgun (WGS) entry which is preliminary data.</text>
</comment>
<organism evidence="2 3">
    <name type="scientific">Leptospira borgpetersenii str. 200701203</name>
    <dbReference type="NCBI Taxonomy" id="1193007"/>
    <lineage>
        <taxon>Bacteria</taxon>
        <taxon>Pseudomonadati</taxon>
        <taxon>Spirochaetota</taxon>
        <taxon>Spirochaetia</taxon>
        <taxon>Leptospirales</taxon>
        <taxon>Leptospiraceae</taxon>
        <taxon>Leptospira</taxon>
    </lineage>
</organism>
<feature type="region of interest" description="Disordered" evidence="1">
    <location>
        <begin position="1"/>
        <end position="42"/>
    </location>
</feature>
<proteinExistence type="predicted"/>
<dbReference type="EMBL" id="AKWO02000078">
    <property type="protein sequence ID" value="EMF98760.1"/>
    <property type="molecule type" value="Genomic_DNA"/>
</dbReference>
<name>M3HKY9_LEPBO</name>
<evidence type="ECO:0000313" key="3">
    <source>
        <dbReference type="Proteomes" id="UP000011783"/>
    </source>
</evidence>
<dbReference type="Proteomes" id="UP000011783">
    <property type="component" value="Unassembled WGS sequence"/>
</dbReference>
<dbReference type="AlphaFoldDB" id="M3HKY9"/>
<reference evidence="2 3" key="1">
    <citation type="submission" date="2013-01" db="EMBL/GenBank/DDBJ databases">
        <authorList>
            <person name="Harkins D.M."/>
            <person name="Durkin A.S."/>
            <person name="Brinkac L.M."/>
            <person name="Haft D.H."/>
            <person name="Selengut J.D."/>
            <person name="Sanka R."/>
            <person name="DePew J."/>
            <person name="Purushe J."/>
            <person name="Picardeau M."/>
            <person name="Werts C."/>
            <person name="Goarant C."/>
            <person name="Vinetz J.M."/>
            <person name="Sutton G.G."/>
            <person name="Nierman W.C."/>
            <person name="Fouts D.E."/>
        </authorList>
    </citation>
    <scope>NUCLEOTIDE SEQUENCE [LARGE SCALE GENOMIC DNA]</scope>
    <source>
        <strain evidence="2 3">200701203</strain>
    </source>
</reference>
<protein>
    <submittedName>
        <fullName evidence="2">Uncharacterized protein</fullName>
    </submittedName>
</protein>